<keyword evidence="1" id="KW-0732">Signal</keyword>
<gene>
    <name evidence="3" type="ORF">FKW77_006157</name>
</gene>
<protein>
    <recommendedName>
        <fullName evidence="2">Ubiquitin 3 binding protein But2 C-terminal domain-containing protein</fullName>
    </recommendedName>
</protein>
<organism evidence="3 4">
    <name type="scientific">Venturia effusa</name>
    <dbReference type="NCBI Taxonomy" id="50376"/>
    <lineage>
        <taxon>Eukaryota</taxon>
        <taxon>Fungi</taxon>
        <taxon>Dikarya</taxon>
        <taxon>Ascomycota</taxon>
        <taxon>Pezizomycotina</taxon>
        <taxon>Dothideomycetes</taxon>
        <taxon>Pleosporomycetidae</taxon>
        <taxon>Venturiales</taxon>
        <taxon>Venturiaceae</taxon>
        <taxon>Venturia</taxon>
    </lineage>
</organism>
<proteinExistence type="predicted"/>
<dbReference type="Proteomes" id="UP000316270">
    <property type="component" value="Chromosome 17"/>
</dbReference>
<evidence type="ECO:0000256" key="1">
    <source>
        <dbReference type="SAM" id="SignalP"/>
    </source>
</evidence>
<dbReference type="AlphaFoldDB" id="A0A517LP66"/>
<accession>A0A517LP66</accession>
<dbReference type="STRING" id="50376.A0A517LP66"/>
<feature type="domain" description="Ubiquitin 3 binding protein But2 C-terminal" evidence="2">
    <location>
        <begin position="82"/>
        <end position="226"/>
    </location>
</feature>
<evidence type="ECO:0000313" key="4">
    <source>
        <dbReference type="Proteomes" id="UP000316270"/>
    </source>
</evidence>
<dbReference type="EMBL" id="CP042201">
    <property type="protein sequence ID" value="QDS77396.1"/>
    <property type="molecule type" value="Genomic_DNA"/>
</dbReference>
<feature type="signal peptide" evidence="1">
    <location>
        <begin position="1"/>
        <end position="18"/>
    </location>
</feature>
<feature type="chain" id="PRO_5021986926" description="Ubiquitin 3 binding protein But2 C-terminal domain-containing protein" evidence="1">
    <location>
        <begin position="19"/>
        <end position="256"/>
    </location>
</feature>
<reference evidence="3 4" key="1">
    <citation type="submission" date="2019-07" db="EMBL/GenBank/DDBJ databases">
        <title>Finished genome of Venturia effusa.</title>
        <authorList>
            <person name="Young C.A."/>
            <person name="Cox M.P."/>
            <person name="Ganley A.R.D."/>
            <person name="David W.J."/>
        </authorList>
    </citation>
    <scope>NUCLEOTIDE SEQUENCE [LARGE SCALE GENOMIC DNA]</scope>
    <source>
        <strain evidence="4">albino</strain>
    </source>
</reference>
<sequence>MKYSFLATFLLLFTAAQGQRAISADGKCGMTGGGTTCFGSKFGDCCGSTGECDKRNCGNGCQPDFGKCQSSNPGISASQSFFPSLIIPIQSDQPTRAFGTQKSGAIKWDQGNEIATEIAFDNLPFGGERCSLNFVLARNGPWTFDAQSTKPWTFGIYNMIGGLVSQEDTWNKHPLATDFVANVILSVGPNAQMDVAISNHTVPCTKGRAQFLLRSYPSSFNLTWFEIKEVPPTEGRNGITFDITFPQGTSPAPRQV</sequence>
<dbReference type="CDD" id="cd11618">
    <property type="entry name" value="ChtBD1_1"/>
    <property type="match status" value="1"/>
</dbReference>
<dbReference type="Pfam" id="PF09792">
    <property type="entry name" value="But2"/>
    <property type="match status" value="1"/>
</dbReference>
<dbReference type="OrthoDB" id="4657524at2759"/>
<name>A0A517LP66_9PEZI</name>
<evidence type="ECO:0000313" key="3">
    <source>
        <dbReference type="EMBL" id="QDS77396.1"/>
    </source>
</evidence>
<dbReference type="InterPro" id="IPR018620">
    <property type="entry name" value="Ubiquitin3-bd_protein_But2_C"/>
</dbReference>
<keyword evidence="4" id="KW-1185">Reference proteome</keyword>
<evidence type="ECO:0000259" key="2">
    <source>
        <dbReference type="Pfam" id="PF09792"/>
    </source>
</evidence>